<reference evidence="3" key="1">
    <citation type="submission" date="2015-07" db="EMBL/GenBank/DDBJ databases">
        <authorList>
            <person name="Ju K.-S."/>
            <person name="Doroghazi J.R."/>
            <person name="Metcalf W.W."/>
        </authorList>
    </citation>
    <scope>NUCLEOTIDE SEQUENCE [LARGE SCALE GENOMIC DNA]</scope>
    <source>
        <strain evidence="3">NRRL ISP-5002</strain>
    </source>
</reference>
<dbReference type="RefSeq" id="WP_053924899.1">
    <property type="nucleotide sequence ID" value="NZ_LGKG01000139.1"/>
</dbReference>
<proteinExistence type="predicted"/>
<accession>A0A0N0XUI9</accession>
<organism evidence="2 3">
    <name type="scientific">Streptomyces chattanoogensis</name>
    <dbReference type="NCBI Taxonomy" id="66876"/>
    <lineage>
        <taxon>Bacteria</taxon>
        <taxon>Bacillati</taxon>
        <taxon>Actinomycetota</taxon>
        <taxon>Actinomycetes</taxon>
        <taxon>Kitasatosporales</taxon>
        <taxon>Streptomycetaceae</taxon>
        <taxon>Streptomyces</taxon>
    </lineage>
</organism>
<evidence type="ECO:0000313" key="3">
    <source>
        <dbReference type="Proteomes" id="UP000037982"/>
    </source>
</evidence>
<dbReference type="EMBL" id="LGKG01000139">
    <property type="protein sequence ID" value="KPC62486.1"/>
    <property type="molecule type" value="Genomic_DNA"/>
</dbReference>
<feature type="transmembrane region" description="Helical" evidence="1">
    <location>
        <begin position="87"/>
        <end position="111"/>
    </location>
</feature>
<gene>
    <name evidence="2" type="ORF">ADL29_18910</name>
</gene>
<evidence type="ECO:0008006" key="4">
    <source>
        <dbReference type="Google" id="ProtNLM"/>
    </source>
</evidence>
<keyword evidence="1" id="KW-0812">Transmembrane</keyword>
<keyword evidence="1" id="KW-1133">Transmembrane helix</keyword>
<evidence type="ECO:0000256" key="1">
    <source>
        <dbReference type="SAM" id="Phobius"/>
    </source>
</evidence>
<sequence length="112" mass="12359">MPDIGKTLNDIEGHLLWEAEKEQARSRADAFCDALPWLTGTQRREVELRYCQEQHATTRDYLERIAARSASLRAEYDGAYRALRRRLVAACLGGAAAAAMLVALAAVGVAVR</sequence>
<keyword evidence="1" id="KW-0472">Membrane</keyword>
<keyword evidence="3" id="KW-1185">Reference proteome</keyword>
<protein>
    <recommendedName>
        <fullName evidence="4">Cytochrome C oxidase subunit I</fullName>
    </recommendedName>
</protein>
<name>A0A0N0XUI9_9ACTN</name>
<comment type="caution">
    <text evidence="2">The sequence shown here is derived from an EMBL/GenBank/DDBJ whole genome shotgun (WGS) entry which is preliminary data.</text>
</comment>
<evidence type="ECO:0000313" key="2">
    <source>
        <dbReference type="EMBL" id="KPC62486.1"/>
    </source>
</evidence>
<dbReference type="Proteomes" id="UP000037982">
    <property type="component" value="Unassembled WGS sequence"/>
</dbReference>
<dbReference type="PATRIC" id="fig|66876.3.peg.4157"/>
<dbReference type="AlphaFoldDB" id="A0A0N0XUI9"/>